<dbReference type="Pfam" id="PF02875">
    <property type="entry name" value="Mur_ligase_C"/>
    <property type="match status" value="1"/>
</dbReference>
<comment type="function">
    <text evidence="7">Cell wall formation. Catalyzes the addition of glutamate to the nucleotide precursor UDP-N-acetylmuramoyl-L-alanine (UMA).</text>
</comment>
<dbReference type="UniPathway" id="UPA00219"/>
<dbReference type="InterPro" id="IPR005762">
    <property type="entry name" value="MurD"/>
</dbReference>
<dbReference type="GO" id="GO:0051301">
    <property type="term" value="P:cell division"/>
    <property type="evidence" value="ECO:0007669"/>
    <property type="project" value="UniProtKB-KW"/>
</dbReference>
<organism evidence="10 12">
    <name type="scientific">Thermus brockianus</name>
    <dbReference type="NCBI Taxonomy" id="56956"/>
    <lineage>
        <taxon>Bacteria</taxon>
        <taxon>Thermotogati</taxon>
        <taxon>Deinococcota</taxon>
        <taxon>Deinococci</taxon>
        <taxon>Thermales</taxon>
        <taxon>Thermaceae</taxon>
        <taxon>Thermus</taxon>
    </lineage>
</organism>
<dbReference type="SUPFAM" id="SSF51984">
    <property type="entry name" value="MurCD N-terminal domain"/>
    <property type="match status" value="1"/>
</dbReference>
<evidence type="ECO:0000313" key="13">
    <source>
        <dbReference type="Proteomes" id="UP000831120"/>
    </source>
</evidence>
<dbReference type="SUPFAM" id="SSF53623">
    <property type="entry name" value="MurD-like peptide ligases, catalytic domain"/>
    <property type="match status" value="1"/>
</dbReference>
<feature type="domain" description="Mur ligase C-terminal" evidence="8">
    <location>
        <begin position="268"/>
        <end position="380"/>
    </location>
</feature>
<evidence type="ECO:0000259" key="8">
    <source>
        <dbReference type="Pfam" id="PF02875"/>
    </source>
</evidence>
<feature type="binding site" evidence="7">
    <location>
        <begin position="101"/>
        <end position="107"/>
    </location>
    <ligand>
        <name>ATP</name>
        <dbReference type="ChEBI" id="CHEBI:30616"/>
    </ligand>
</feature>
<evidence type="ECO:0000256" key="1">
    <source>
        <dbReference type="ARBA" id="ARBA00004496"/>
    </source>
</evidence>
<evidence type="ECO:0000256" key="6">
    <source>
        <dbReference type="ARBA" id="ARBA00022840"/>
    </source>
</evidence>
<dbReference type="GO" id="GO:0009252">
    <property type="term" value="P:peptidoglycan biosynthetic process"/>
    <property type="evidence" value="ECO:0007669"/>
    <property type="project" value="UniProtKB-UniRule"/>
</dbReference>
<comment type="subcellular location">
    <subcellularLocation>
        <location evidence="1 7">Cytoplasm</location>
    </subcellularLocation>
</comment>
<evidence type="ECO:0000256" key="3">
    <source>
        <dbReference type="ARBA" id="ARBA00022490"/>
    </source>
</evidence>
<evidence type="ECO:0000256" key="5">
    <source>
        <dbReference type="ARBA" id="ARBA00022741"/>
    </source>
</evidence>
<reference evidence="10" key="2">
    <citation type="journal article" date="2017" name="Stand. Genomic Sci.">
        <title>Complete genome sequence of Thermus brockianus GE-1 reveals key enzymes of xylan/xylose metabolism.</title>
        <authorList>
            <person name="Schaefers C."/>
            <person name="Blank S."/>
            <person name="Wiebusch S."/>
            <person name="Elleuche S."/>
            <person name="Antranikian G."/>
        </authorList>
    </citation>
    <scope>NUCLEOTIDE SEQUENCE</scope>
    <source>
        <strain evidence="10">GE-1</strain>
    </source>
</reference>
<evidence type="ECO:0000313" key="10">
    <source>
        <dbReference type="EMBL" id="APD10155.1"/>
    </source>
</evidence>
<protein>
    <recommendedName>
        <fullName evidence="7">UDP-N-acetylmuramoylalanine--D-glutamate ligase</fullName>
        <ecNumber evidence="7">6.3.2.9</ecNumber>
    </recommendedName>
    <alternativeName>
        <fullName evidence="7">D-glutamic acid-adding enzyme</fullName>
    </alternativeName>
    <alternativeName>
        <fullName evidence="7">UDP-N-acetylmuramoyl-L-alanyl-D-glutamate synthetase</fullName>
    </alternativeName>
</protein>
<dbReference type="Proteomes" id="UP000182993">
    <property type="component" value="Chromosome"/>
</dbReference>
<dbReference type="OrthoDB" id="9809796at2"/>
<dbReference type="STRING" id="56956.A0O31_02099"/>
<dbReference type="EMBL" id="CP016312">
    <property type="protein sequence ID" value="APD10155.1"/>
    <property type="molecule type" value="Genomic_DNA"/>
</dbReference>
<keyword evidence="7" id="KW-0573">Peptidoglycan synthesis</keyword>
<dbReference type="RefSeq" id="WP_071677754.1">
    <property type="nucleotide sequence ID" value="NZ_AP025593.1"/>
</dbReference>
<dbReference type="KEGG" id="tbc:A0O31_02099"/>
<keyword evidence="6 7" id="KW-0067">ATP-binding</keyword>
<dbReference type="Gene3D" id="3.40.1190.10">
    <property type="entry name" value="Mur-like, catalytic domain"/>
    <property type="match status" value="1"/>
</dbReference>
<comment type="similarity">
    <text evidence="7">Belongs to the MurCDEF family.</text>
</comment>
<dbReference type="PANTHER" id="PTHR43692:SF1">
    <property type="entry name" value="UDP-N-ACETYLMURAMOYLALANINE--D-GLUTAMATE LIGASE"/>
    <property type="match status" value="1"/>
</dbReference>
<keyword evidence="3 7" id="KW-0963">Cytoplasm</keyword>
<comment type="pathway">
    <text evidence="2 7">Cell wall biogenesis; peptidoglycan biosynthesis.</text>
</comment>
<keyword evidence="7" id="KW-0131">Cell cycle</keyword>
<evidence type="ECO:0000313" key="12">
    <source>
        <dbReference type="Proteomes" id="UP000182993"/>
    </source>
</evidence>
<dbReference type="EMBL" id="AP025593">
    <property type="protein sequence ID" value="BDG16520.1"/>
    <property type="molecule type" value="Genomic_DNA"/>
</dbReference>
<reference evidence="11 13" key="3">
    <citation type="journal article" date="2022" name="Microbiol. Resour. Announc.">
        <title>Complete Genome Sequences of Thermus Strains Isolated from Senami Hot Spring in Japan.</title>
        <authorList>
            <person name="Miyazaki K."/>
        </authorList>
    </citation>
    <scope>NUCLEOTIDE SEQUENCE [LARGE SCALE GENOMIC DNA]</scope>
    <source>
        <strain evidence="11 13">SNM4-1</strain>
    </source>
</reference>
<dbReference type="Gene3D" id="3.90.190.20">
    <property type="entry name" value="Mur ligase, C-terminal domain"/>
    <property type="match status" value="1"/>
</dbReference>
<dbReference type="HAMAP" id="MF_00639">
    <property type="entry name" value="MurD"/>
    <property type="match status" value="1"/>
</dbReference>
<dbReference type="InterPro" id="IPR036615">
    <property type="entry name" value="Mur_ligase_C_dom_sf"/>
</dbReference>
<evidence type="ECO:0000313" key="11">
    <source>
        <dbReference type="EMBL" id="BDG16520.1"/>
    </source>
</evidence>
<gene>
    <name evidence="7 11" type="primary">murD</name>
    <name evidence="10" type="ORF">A0O31_02099</name>
    <name evidence="11" type="ORF">TbrSNM41_12540</name>
</gene>
<dbReference type="Gene3D" id="3.40.50.720">
    <property type="entry name" value="NAD(P)-binding Rossmann-like Domain"/>
    <property type="match status" value="1"/>
</dbReference>
<dbReference type="InterPro" id="IPR013221">
    <property type="entry name" value="Mur_ligase_cen"/>
</dbReference>
<feature type="domain" description="Mur ligase central" evidence="9">
    <location>
        <begin position="99"/>
        <end position="224"/>
    </location>
</feature>
<dbReference type="Proteomes" id="UP000831120">
    <property type="component" value="Chromosome"/>
</dbReference>
<dbReference type="GO" id="GO:0005737">
    <property type="term" value="C:cytoplasm"/>
    <property type="evidence" value="ECO:0007669"/>
    <property type="project" value="UniProtKB-SubCell"/>
</dbReference>
<dbReference type="GO" id="GO:0008360">
    <property type="term" value="P:regulation of cell shape"/>
    <property type="evidence" value="ECO:0007669"/>
    <property type="project" value="UniProtKB-KW"/>
</dbReference>
<accession>A0A1J0LX19</accession>
<dbReference type="InterPro" id="IPR004101">
    <property type="entry name" value="Mur_ligase_C"/>
</dbReference>
<dbReference type="AlphaFoldDB" id="A0A1J0LX19"/>
<dbReference type="SUPFAM" id="SSF53244">
    <property type="entry name" value="MurD-like peptide ligases, peptide-binding domain"/>
    <property type="match status" value="1"/>
</dbReference>
<dbReference type="Pfam" id="PF21799">
    <property type="entry name" value="MurD-like_N"/>
    <property type="match status" value="1"/>
</dbReference>
<dbReference type="PANTHER" id="PTHR43692">
    <property type="entry name" value="UDP-N-ACETYLMURAMOYLALANINE--D-GLUTAMATE LIGASE"/>
    <property type="match status" value="1"/>
</dbReference>
<name>A0A1J0LX19_THEBO</name>
<keyword evidence="13" id="KW-1185">Reference proteome</keyword>
<dbReference type="GO" id="GO:0008764">
    <property type="term" value="F:UDP-N-acetylmuramoylalanine-D-glutamate ligase activity"/>
    <property type="evidence" value="ECO:0007669"/>
    <property type="project" value="UniProtKB-UniRule"/>
</dbReference>
<comment type="catalytic activity">
    <reaction evidence="7">
        <text>UDP-N-acetyl-alpha-D-muramoyl-L-alanine + D-glutamate + ATP = UDP-N-acetyl-alpha-D-muramoyl-L-alanyl-D-glutamate + ADP + phosphate + H(+)</text>
        <dbReference type="Rhea" id="RHEA:16429"/>
        <dbReference type="ChEBI" id="CHEBI:15378"/>
        <dbReference type="ChEBI" id="CHEBI:29986"/>
        <dbReference type="ChEBI" id="CHEBI:30616"/>
        <dbReference type="ChEBI" id="CHEBI:43474"/>
        <dbReference type="ChEBI" id="CHEBI:83898"/>
        <dbReference type="ChEBI" id="CHEBI:83900"/>
        <dbReference type="ChEBI" id="CHEBI:456216"/>
        <dbReference type="EC" id="6.3.2.9"/>
    </reaction>
</comment>
<sequence length="417" mass="44982">MILVFGLGRSGLGVLRFLRARGLAARFYDDHPKEPDVRTALALGFAPDFGLEGRYTQVVAAPGVPLDHPHLKRLREEGAEVLGEVELAYRLSKTPILGVTGTAGKTSTTLFTAHLLRGQGIRALEGGNVDPPLVSVVDEAEVAVAELSSFQLERVSTFRPRVAVLLNLGVDHLDRHGSLEAYHAAKLNLLKNLTPEDALVYNAQDAKVRQAAEKSPARLYPFQPAEDPRESNLRAALAATQAYLDLLGRPLDEEALRESLRTLPHAPHRFQTFARKGKVVFIDDSIATRTPAVAAALRAAPAPIAWILGGEDKGADLAPLRPLLSRVRVILALGRDGPRMAEALGGGAEVVVIGEKDGYKAMRQAVAEALARLEQGSVLLAPLAASFDQFKDYKDRAQAFREAVFDLGGEPWTPSSS</sequence>
<dbReference type="GO" id="GO:0005524">
    <property type="term" value="F:ATP binding"/>
    <property type="evidence" value="ECO:0007669"/>
    <property type="project" value="UniProtKB-UniRule"/>
</dbReference>
<evidence type="ECO:0000259" key="9">
    <source>
        <dbReference type="Pfam" id="PF08245"/>
    </source>
</evidence>
<evidence type="ECO:0000256" key="4">
    <source>
        <dbReference type="ARBA" id="ARBA00022598"/>
    </source>
</evidence>
<dbReference type="EC" id="6.3.2.9" evidence="7"/>
<keyword evidence="4 7" id="KW-0436">Ligase</keyword>
<keyword evidence="7" id="KW-0961">Cell wall biogenesis/degradation</keyword>
<evidence type="ECO:0000256" key="2">
    <source>
        <dbReference type="ARBA" id="ARBA00004752"/>
    </source>
</evidence>
<proteinExistence type="inferred from homology"/>
<dbReference type="Pfam" id="PF08245">
    <property type="entry name" value="Mur_ligase_M"/>
    <property type="match status" value="1"/>
</dbReference>
<keyword evidence="7" id="KW-0133">Cell shape</keyword>
<reference evidence="12" key="1">
    <citation type="submission" date="2016-06" db="EMBL/GenBank/DDBJ databases">
        <title>Whole genome sequencing of Thermus brockianus strain GE-1.</title>
        <authorList>
            <person name="Schaefers C."/>
            <person name="Blank S."/>
            <person name="Wiebusch S."/>
            <person name="Elleuche S."/>
            <person name="Antranikian G."/>
        </authorList>
    </citation>
    <scope>NUCLEOTIDE SEQUENCE [LARGE SCALE GENOMIC DNA]</scope>
    <source>
        <strain evidence="12">GE-1</strain>
    </source>
</reference>
<dbReference type="GO" id="GO:0071555">
    <property type="term" value="P:cell wall organization"/>
    <property type="evidence" value="ECO:0007669"/>
    <property type="project" value="UniProtKB-KW"/>
</dbReference>
<evidence type="ECO:0000256" key="7">
    <source>
        <dbReference type="HAMAP-Rule" id="MF_00639"/>
    </source>
</evidence>
<keyword evidence="5 7" id="KW-0547">Nucleotide-binding</keyword>
<keyword evidence="7" id="KW-0132">Cell division</keyword>
<dbReference type="InterPro" id="IPR036565">
    <property type="entry name" value="Mur-like_cat_sf"/>
</dbReference>